<name>W6MX83_9ASCO</name>
<dbReference type="Proteomes" id="UP000019384">
    <property type="component" value="Unassembled WGS sequence"/>
</dbReference>
<organism evidence="2 3">
    <name type="scientific">Kuraishia capsulata CBS 1993</name>
    <dbReference type="NCBI Taxonomy" id="1382522"/>
    <lineage>
        <taxon>Eukaryota</taxon>
        <taxon>Fungi</taxon>
        <taxon>Dikarya</taxon>
        <taxon>Ascomycota</taxon>
        <taxon>Saccharomycotina</taxon>
        <taxon>Pichiomycetes</taxon>
        <taxon>Pichiales</taxon>
        <taxon>Pichiaceae</taxon>
        <taxon>Kuraishia</taxon>
    </lineage>
</organism>
<reference evidence="2" key="2">
    <citation type="submission" date="2014-02" db="EMBL/GenBank/DDBJ databases">
        <title>Complete DNA sequence of /Kuraishia capsulata/ illustrates novel genomic features among budding yeasts (/Saccharomycotina/).</title>
        <authorList>
            <person name="Morales L."/>
            <person name="Noel B."/>
            <person name="Porcel B."/>
            <person name="Marcet-Houben M."/>
            <person name="Hullo M-F."/>
            <person name="Sacerdot C."/>
            <person name="Tekaia F."/>
            <person name="Leh-Louis V."/>
            <person name="Despons L."/>
            <person name="Khanna V."/>
            <person name="Aury J-M."/>
            <person name="Barbe V."/>
            <person name="Couloux A."/>
            <person name="Labadie K."/>
            <person name="Pelletier E."/>
            <person name="Souciet J-L."/>
            <person name="Boekhout T."/>
            <person name="Gabaldon T."/>
            <person name="Wincker P."/>
            <person name="Dujon B."/>
        </authorList>
    </citation>
    <scope>NUCLEOTIDE SEQUENCE</scope>
    <source>
        <strain evidence="2">CBS 1993</strain>
    </source>
</reference>
<feature type="compositionally biased region" description="Basic and acidic residues" evidence="1">
    <location>
        <begin position="73"/>
        <end position="86"/>
    </location>
</feature>
<evidence type="ECO:0000256" key="1">
    <source>
        <dbReference type="SAM" id="MobiDB-lite"/>
    </source>
</evidence>
<dbReference type="GeneID" id="34521818"/>
<dbReference type="AlphaFoldDB" id="W6MX83"/>
<dbReference type="RefSeq" id="XP_022460430.1">
    <property type="nucleotide sequence ID" value="XM_022601156.1"/>
</dbReference>
<gene>
    <name evidence="2" type="ORF">KUCA_T00004422001</name>
</gene>
<evidence type="ECO:0000313" key="3">
    <source>
        <dbReference type="Proteomes" id="UP000019384"/>
    </source>
</evidence>
<dbReference type="HOGENOM" id="CLU_1510847_0_0_1"/>
<feature type="region of interest" description="Disordered" evidence="1">
    <location>
        <begin position="56"/>
        <end position="87"/>
    </location>
</feature>
<reference evidence="2" key="1">
    <citation type="submission" date="2013-12" db="EMBL/GenBank/DDBJ databases">
        <authorList>
            <person name="Genoscope - CEA"/>
        </authorList>
    </citation>
    <scope>NUCLEOTIDE SEQUENCE</scope>
    <source>
        <strain evidence="2">CBS 1993</strain>
    </source>
</reference>
<keyword evidence="3" id="KW-1185">Reference proteome</keyword>
<sequence length="178" mass="19951">MDTKTIANRTNTLSHELIDEKVLSSGSTTTNAKPAGKPNFFKSIFRHFPGVKSRKNFEDTIDSDQLEPDEPQAADRENDFSDHPMGELKTGFSELGFEKGGWQSYYRRGEAEVLMSISTHSESSSVPEHNSSFYSSLISSPEETKVFDELEVSDESKRTSNPSVIENLIDLYDDLVSE</sequence>
<feature type="compositionally biased region" description="Acidic residues" evidence="1">
    <location>
        <begin position="59"/>
        <end position="72"/>
    </location>
</feature>
<protein>
    <submittedName>
        <fullName evidence="2">Uncharacterized protein</fullName>
    </submittedName>
</protein>
<evidence type="ECO:0000313" key="2">
    <source>
        <dbReference type="EMBL" id="CDK28440.1"/>
    </source>
</evidence>
<proteinExistence type="predicted"/>
<dbReference type="EMBL" id="HG793129">
    <property type="protein sequence ID" value="CDK28440.1"/>
    <property type="molecule type" value="Genomic_DNA"/>
</dbReference>
<accession>W6MX83</accession>